<dbReference type="Gene3D" id="1.10.10.10">
    <property type="entry name" value="Winged helix-like DNA-binding domain superfamily/Winged helix DNA-binding domain"/>
    <property type="match status" value="1"/>
</dbReference>
<name>A0A418SCQ7_9RHOB</name>
<keyword evidence="3" id="KW-0614">Plasmid</keyword>
<keyword evidence="1" id="KW-0059">Arsenical resistance</keyword>
<evidence type="ECO:0000259" key="2">
    <source>
        <dbReference type="PROSITE" id="PS50987"/>
    </source>
</evidence>
<evidence type="ECO:0000256" key="1">
    <source>
        <dbReference type="ARBA" id="ARBA00022849"/>
    </source>
</evidence>
<dbReference type="SUPFAM" id="SSF46785">
    <property type="entry name" value="Winged helix' DNA-binding domain"/>
    <property type="match status" value="1"/>
</dbReference>
<dbReference type="GO" id="GO:0046685">
    <property type="term" value="P:response to arsenic-containing substance"/>
    <property type="evidence" value="ECO:0007669"/>
    <property type="project" value="UniProtKB-KW"/>
</dbReference>
<dbReference type="EC" id="1.20.4.4" evidence="3"/>
<dbReference type="InterPro" id="IPR036390">
    <property type="entry name" value="WH_DNA-bd_sf"/>
</dbReference>
<dbReference type="Gene3D" id="3.40.50.2300">
    <property type="match status" value="1"/>
</dbReference>
<reference evidence="3 4" key="1">
    <citation type="submission" date="2020-08" db="EMBL/GenBank/DDBJ databases">
        <title>Genome sequence of Rhodobacteraceae bacterium Lw-13e.</title>
        <authorList>
            <person name="Poehlein A."/>
            <person name="Wolter L."/>
            <person name="Daniel R."/>
            <person name="Brinkhoff T."/>
        </authorList>
    </citation>
    <scope>NUCLEOTIDE SEQUENCE [LARGE SCALE GENOMIC DNA]</scope>
    <source>
        <strain evidence="3 4">Lw-13e</strain>
        <plasmid evidence="3 4">p202</plasmid>
    </source>
</reference>
<dbReference type="InterPro" id="IPR036196">
    <property type="entry name" value="Ptyr_pPase_sf"/>
</dbReference>
<dbReference type="GO" id="GO:0030612">
    <property type="term" value="F:arsenate reductase (thioredoxin) activity"/>
    <property type="evidence" value="ECO:0007669"/>
    <property type="project" value="UniProtKB-EC"/>
</dbReference>
<sequence>MEKEIPDQLATLGHPQRLAVFRLLMRRFPDRVPAGELCAALDVKASTMSAYLAALQRAGLVSQERAGTSLLYSVQMTRVQQMFDYLFLDCCRGRPNLCMPSSAGAATMSEPTSPDRKYNVLFICVGNSARSIFAESILRDLAGDRFNVHSAGTRPFSELNPFALKVLEDKGHDISPLRSKNVSEFSGQDAPELDFVFTVCNQSANEECPAWEGQPVSGHWGMVDPVKVEGTDAEKSLAFQQAYGALRNRILSFVALPVESLDRIALQSAVDEIGRSKTETPA</sequence>
<feature type="domain" description="HTH arsR-type" evidence="2">
    <location>
        <begin position="1"/>
        <end position="94"/>
    </location>
</feature>
<dbReference type="Pfam" id="PF01451">
    <property type="entry name" value="LMWPc"/>
    <property type="match status" value="1"/>
</dbReference>
<dbReference type="PANTHER" id="PTHR43428">
    <property type="entry name" value="ARSENATE REDUCTASE"/>
    <property type="match status" value="1"/>
</dbReference>
<evidence type="ECO:0000313" key="3">
    <source>
        <dbReference type="EMBL" id="QPM92250.1"/>
    </source>
</evidence>
<gene>
    <name evidence="3" type="primary">arsC_1</name>
    <name evidence="3" type="ORF">PSAL_035140</name>
</gene>
<dbReference type="InterPro" id="IPR011991">
    <property type="entry name" value="ArsR-like_HTH"/>
</dbReference>
<dbReference type="SMART" id="SM00226">
    <property type="entry name" value="LMWPc"/>
    <property type="match status" value="1"/>
</dbReference>
<dbReference type="GO" id="GO:0003700">
    <property type="term" value="F:DNA-binding transcription factor activity"/>
    <property type="evidence" value="ECO:0007669"/>
    <property type="project" value="InterPro"/>
</dbReference>
<dbReference type="KEGG" id="palw:PSAL_035140"/>
<organism evidence="3 4">
    <name type="scientific">Pseudooceanicola algae</name>
    <dbReference type="NCBI Taxonomy" id="1537215"/>
    <lineage>
        <taxon>Bacteria</taxon>
        <taxon>Pseudomonadati</taxon>
        <taxon>Pseudomonadota</taxon>
        <taxon>Alphaproteobacteria</taxon>
        <taxon>Rhodobacterales</taxon>
        <taxon>Paracoccaceae</taxon>
        <taxon>Pseudooceanicola</taxon>
    </lineage>
</organism>
<protein>
    <submittedName>
        <fullName evidence="3">Arsenate reductase</fullName>
        <ecNumber evidence="3">1.20.4.4</ecNumber>
    </submittedName>
</protein>
<dbReference type="OrthoDB" id="9793058at2"/>
<dbReference type="RefSeq" id="WP_119840400.1">
    <property type="nucleotide sequence ID" value="NZ_CP060437.1"/>
</dbReference>
<dbReference type="PANTHER" id="PTHR43428:SF1">
    <property type="entry name" value="ARSENATE REDUCTASE"/>
    <property type="match status" value="1"/>
</dbReference>
<geneLocation type="plasmid" evidence="3 4">
    <name>p202</name>
</geneLocation>
<dbReference type="Proteomes" id="UP000283786">
    <property type="component" value="Plasmid p202"/>
</dbReference>
<keyword evidence="3" id="KW-0560">Oxidoreductase</keyword>
<dbReference type="InterPro" id="IPR036388">
    <property type="entry name" value="WH-like_DNA-bd_sf"/>
</dbReference>
<dbReference type="AlphaFoldDB" id="A0A418SCQ7"/>
<dbReference type="CDD" id="cd16345">
    <property type="entry name" value="LMWP_ArsC"/>
    <property type="match status" value="1"/>
</dbReference>
<dbReference type="EMBL" id="CP060437">
    <property type="protein sequence ID" value="QPM92250.1"/>
    <property type="molecule type" value="Genomic_DNA"/>
</dbReference>
<dbReference type="InterPro" id="IPR023485">
    <property type="entry name" value="Ptyr_pPase"/>
</dbReference>
<dbReference type="PROSITE" id="PS50987">
    <property type="entry name" value="HTH_ARSR_2"/>
    <property type="match status" value="1"/>
</dbReference>
<dbReference type="SUPFAM" id="SSF52788">
    <property type="entry name" value="Phosphotyrosine protein phosphatases I"/>
    <property type="match status" value="1"/>
</dbReference>
<proteinExistence type="predicted"/>
<accession>A0A418SCQ7</accession>
<keyword evidence="4" id="KW-1185">Reference proteome</keyword>
<evidence type="ECO:0000313" key="4">
    <source>
        <dbReference type="Proteomes" id="UP000283786"/>
    </source>
</evidence>
<dbReference type="Pfam" id="PF12840">
    <property type="entry name" value="HTH_20"/>
    <property type="match status" value="1"/>
</dbReference>
<dbReference type="SMART" id="SM00418">
    <property type="entry name" value="HTH_ARSR"/>
    <property type="match status" value="1"/>
</dbReference>
<dbReference type="InterPro" id="IPR001845">
    <property type="entry name" value="HTH_ArsR_DNA-bd_dom"/>
</dbReference>
<dbReference type="CDD" id="cd00090">
    <property type="entry name" value="HTH_ARSR"/>
    <property type="match status" value="1"/>
</dbReference>